<dbReference type="RefSeq" id="WP_141465263.1">
    <property type="nucleotide sequence ID" value="NZ_RBZW01000035.1"/>
</dbReference>
<dbReference type="Pfam" id="PF01230">
    <property type="entry name" value="HIT"/>
    <property type="match status" value="1"/>
</dbReference>
<feature type="domain" description="HIT" evidence="4">
    <location>
        <begin position="10"/>
        <end position="116"/>
    </location>
</feature>
<organism evidence="5 6">
    <name type="scientific">Salinadaptatus halalkaliphilus</name>
    <dbReference type="NCBI Taxonomy" id="2419781"/>
    <lineage>
        <taxon>Archaea</taxon>
        <taxon>Methanobacteriati</taxon>
        <taxon>Methanobacteriota</taxon>
        <taxon>Stenosarchaea group</taxon>
        <taxon>Halobacteria</taxon>
        <taxon>Halobacteriales</taxon>
        <taxon>Natrialbaceae</taxon>
        <taxon>Salinadaptatus</taxon>
    </lineage>
</organism>
<protein>
    <submittedName>
        <fullName evidence="5">HIT family protein</fullName>
    </submittedName>
</protein>
<comment type="caution">
    <text evidence="5">The sequence shown here is derived from an EMBL/GenBank/DDBJ whole genome shotgun (WGS) entry which is preliminary data.</text>
</comment>
<evidence type="ECO:0000313" key="6">
    <source>
        <dbReference type="Proteomes" id="UP000318864"/>
    </source>
</evidence>
<dbReference type="InterPro" id="IPR036265">
    <property type="entry name" value="HIT-like_sf"/>
</dbReference>
<gene>
    <name evidence="5" type="ORF">D8Y22_13765</name>
</gene>
<dbReference type="InterPro" id="IPR001310">
    <property type="entry name" value="Histidine_triad_HIT"/>
</dbReference>
<dbReference type="PRINTS" id="PR00332">
    <property type="entry name" value="HISTRIAD"/>
</dbReference>
<dbReference type="AlphaFoldDB" id="A0A4S3TJQ7"/>
<keyword evidence="6" id="KW-1185">Reference proteome</keyword>
<dbReference type="PANTHER" id="PTHR42997">
    <property type="entry name" value="HIT FAMILY HYDROLASE"/>
    <property type="match status" value="1"/>
</dbReference>
<dbReference type="Gene3D" id="3.30.428.10">
    <property type="entry name" value="HIT-like"/>
    <property type="match status" value="1"/>
</dbReference>
<dbReference type="Proteomes" id="UP000318864">
    <property type="component" value="Unassembled WGS sequence"/>
</dbReference>
<feature type="active site" description="Tele-AMP-histidine intermediate" evidence="1">
    <location>
        <position position="103"/>
    </location>
</feature>
<dbReference type="GO" id="GO:0003824">
    <property type="term" value="F:catalytic activity"/>
    <property type="evidence" value="ECO:0007669"/>
    <property type="project" value="InterPro"/>
</dbReference>
<feature type="short sequence motif" description="Histidine triad motif" evidence="2 3">
    <location>
        <begin position="101"/>
        <end position="105"/>
    </location>
</feature>
<dbReference type="OrthoDB" id="26806at2157"/>
<dbReference type="InterPro" id="IPR011146">
    <property type="entry name" value="HIT-like"/>
</dbReference>
<dbReference type="SUPFAM" id="SSF54197">
    <property type="entry name" value="HIT-like"/>
    <property type="match status" value="1"/>
</dbReference>
<proteinExistence type="predicted"/>
<dbReference type="InterPro" id="IPR052908">
    <property type="entry name" value="AP-4-A_phosphorylase"/>
</dbReference>
<evidence type="ECO:0000256" key="2">
    <source>
        <dbReference type="PIRSR" id="PIRSR601310-3"/>
    </source>
</evidence>
<evidence type="ECO:0000256" key="1">
    <source>
        <dbReference type="PIRSR" id="PIRSR601310-1"/>
    </source>
</evidence>
<dbReference type="PROSITE" id="PS51084">
    <property type="entry name" value="HIT_2"/>
    <property type="match status" value="1"/>
</dbReference>
<reference evidence="5 6" key="1">
    <citation type="submission" date="2018-10" db="EMBL/GenBank/DDBJ databases">
        <title>Natronolimnobius sp. XQ-INN 246 isolated from Inner Mongolia Autonomous Region of China.</title>
        <authorList>
            <person name="Xue Q."/>
        </authorList>
    </citation>
    <scope>NUCLEOTIDE SEQUENCE [LARGE SCALE GENOMIC DNA]</scope>
    <source>
        <strain evidence="5 6">XQ-INN 246</strain>
    </source>
</reference>
<sequence>MEYERAPDCPFCDIIHDESAKLMVETEHLAGFRDAYPVNPGHILIIPRAHLTRFDAIPDIWGDELLTATSTVKDQLDQKHDPDGYNMGMNLGESAGQTIDHLHWHVIPRYTGDVSDPEGGIRGVIPEERKY</sequence>
<evidence type="ECO:0000313" key="5">
    <source>
        <dbReference type="EMBL" id="THE64292.1"/>
    </source>
</evidence>
<evidence type="ECO:0000259" key="4">
    <source>
        <dbReference type="PROSITE" id="PS51084"/>
    </source>
</evidence>
<dbReference type="PANTHER" id="PTHR42997:SF1">
    <property type="entry name" value="AP-4-A PHOSPHORYLASE"/>
    <property type="match status" value="1"/>
</dbReference>
<name>A0A4S3TJQ7_9EURY</name>
<accession>A0A4S3TJQ7</accession>
<evidence type="ECO:0000256" key="3">
    <source>
        <dbReference type="PROSITE-ProRule" id="PRU00464"/>
    </source>
</evidence>
<dbReference type="EMBL" id="RBZW01000035">
    <property type="protein sequence ID" value="THE64292.1"/>
    <property type="molecule type" value="Genomic_DNA"/>
</dbReference>